<dbReference type="OrthoDB" id="2111499at2"/>
<name>M5DZD4_9FIRM</name>
<protein>
    <submittedName>
        <fullName evidence="1">Uncharacterized protein</fullName>
    </submittedName>
</protein>
<comment type="caution">
    <text evidence="1">The sequence shown here is derived from an EMBL/GenBank/DDBJ whole genome shotgun (WGS) entry which is preliminary data.</text>
</comment>
<gene>
    <name evidence="1" type="ORF">HSACCH_01091</name>
</gene>
<dbReference type="STRING" id="1293054.HSACCH_01091"/>
<proteinExistence type="predicted"/>
<keyword evidence="2" id="KW-1185">Reference proteome</keyword>
<dbReference type="InParanoid" id="M5DZD4"/>
<dbReference type="EMBL" id="CAUI01000015">
    <property type="protein sequence ID" value="CCU79131.1"/>
    <property type="molecule type" value="Genomic_DNA"/>
</dbReference>
<dbReference type="Proteomes" id="UP000012063">
    <property type="component" value="Unassembled WGS sequence"/>
</dbReference>
<evidence type="ECO:0000313" key="1">
    <source>
        <dbReference type="EMBL" id="CCU79131.1"/>
    </source>
</evidence>
<evidence type="ECO:0000313" key="2">
    <source>
        <dbReference type="Proteomes" id="UP000012063"/>
    </source>
</evidence>
<accession>M5DZD4</accession>
<organism evidence="1 2">
    <name type="scientific">Halanaerobium saccharolyticum subsp. saccharolyticum DSM 6643</name>
    <dbReference type="NCBI Taxonomy" id="1293054"/>
    <lineage>
        <taxon>Bacteria</taxon>
        <taxon>Bacillati</taxon>
        <taxon>Bacillota</taxon>
        <taxon>Clostridia</taxon>
        <taxon>Halanaerobiales</taxon>
        <taxon>Halanaerobiaceae</taxon>
        <taxon>Halanaerobium</taxon>
    </lineage>
</organism>
<dbReference type="AlphaFoldDB" id="M5DZD4"/>
<sequence>MKIINFFELDEKANIVKEKKFESDSDKQIEVPSDDFFKETEITDILGQWLVIDELLEVDNIYVDHFANKETEITWIKLPEKYVKENYMANYEAEDECPLGVDALIKEDGYPIGVVTGCDSIKQAKVDNNLDGHKYKGELGIKLNNDNFLVYKQGDEEFKLVKTHKNWDRGRRTI</sequence>
<reference evidence="2" key="1">
    <citation type="journal article" date="2013" name="Genome Announc.">
        <title>Genome Sequence of Halanaerobium saccharolyticum subsp. saccharolyticum Strain DSM 6643T, a Halophilic Hydrogen-Producing Bacterium.</title>
        <authorList>
            <person name="Kivisto A."/>
            <person name="Larjo A."/>
            <person name="Ciranna A."/>
            <person name="Santala V."/>
            <person name="Roos C."/>
            <person name="Karp M."/>
        </authorList>
    </citation>
    <scope>NUCLEOTIDE SEQUENCE [LARGE SCALE GENOMIC DNA]</scope>
    <source>
        <strain evidence="2">DSM 6643</strain>
    </source>
</reference>
<dbReference type="RefSeq" id="WP_005488474.1">
    <property type="nucleotide sequence ID" value="NZ_CAUI01000015.1"/>
</dbReference>